<name>A0A1R1PJI3_ZANCU</name>
<feature type="compositionally biased region" description="Polar residues" evidence="1">
    <location>
        <begin position="336"/>
        <end position="358"/>
    </location>
</feature>
<keyword evidence="3" id="KW-1185">Reference proteome</keyword>
<accession>A0A1R1PJI3</accession>
<protein>
    <submittedName>
        <fullName evidence="2">Uncharacterized protein</fullName>
    </submittedName>
</protein>
<sequence>MQLKHHVELLMSYDRAIIVYENNCESTLDMNDEDDLNISETEKQAKENLIRIKKEFGLESERLDNEIFRATKLRNVGLRHQLIKMSVMKAESARAQLNSMKSALQSVRKQISFRPSCTPITKIGDLMLRDIRTCSFSVDGSGNAISGGINNKSIYTSPETTLGLYPEYTGLSAISLADTLSGNTSTCTHSKSPCISNSNTTQPTLIISTPEFSPTSFGKDDTKPPPHYSTPAFYMDKISFTRKDDLELTMGLVNSDLLSRDVLISRNAKSPSQTHPSSRYPPRNFLPSKKTVSDYSPDNTRHYLSKPLAHASTSTSISPSPSTPSSGRAHHKANEMHSSYKSRSTDSSLYNGSSKMGLSATTVRTRSAAPITKAHNNANRSFGSIVGLDLYVPRIDPGSELNSSSQNISYFRPGSYSNDCANADLRRSLAKVAEDESFGHFYGHRSHNHPTPRMKNQPFKIYAQNTFTSSPPPAHGRFETCVTSNIANHTNNMKKSSDFVDTPLFVNEGTSSKAIDPQTPSTISPSSSLCVPGERATKDIFSSFSHQSTVSPQETAENDSTIAYNVGCAKSFSFPCDDPATDTSELHKKYTYETDSYHRSAKLYSSSETFVGDHV</sequence>
<comment type="caution">
    <text evidence="2">The sequence shown here is derived from an EMBL/GenBank/DDBJ whole genome shotgun (WGS) entry which is preliminary data.</text>
</comment>
<reference evidence="3" key="1">
    <citation type="submission" date="2017-01" db="EMBL/GenBank/DDBJ databases">
        <authorList>
            <person name="Wang Y."/>
            <person name="White M."/>
            <person name="Kvist S."/>
            <person name="Moncalvo J.-M."/>
        </authorList>
    </citation>
    <scope>NUCLEOTIDE SEQUENCE [LARGE SCALE GENOMIC DNA]</scope>
    <source>
        <strain evidence="3">COL-18-3</strain>
    </source>
</reference>
<feature type="region of interest" description="Disordered" evidence="1">
    <location>
        <begin position="511"/>
        <end position="531"/>
    </location>
</feature>
<feature type="compositionally biased region" description="Low complexity" evidence="1">
    <location>
        <begin position="312"/>
        <end position="326"/>
    </location>
</feature>
<dbReference type="AlphaFoldDB" id="A0A1R1PJI3"/>
<feature type="compositionally biased region" description="Low complexity" evidence="1">
    <location>
        <begin position="519"/>
        <end position="528"/>
    </location>
</feature>
<dbReference type="Proteomes" id="UP000188320">
    <property type="component" value="Unassembled WGS sequence"/>
</dbReference>
<feature type="region of interest" description="Disordered" evidence="1">
    <location>
        <begin position="205"/>
        <end position="230"/>
    </location>
</feature>
<feature type="compositionally biased region" description="Polar residues" evidence="1">
    <location>
        <begin position="205"/>
        <end position="216"/>
    </location>
</feature>
<dbReference type="EMBL" id="LSSK01000980">
    <property type="protein sequence ID" value="OMH81093.1"/>
    <property type="molecule type" value="Genomic_DNA"/>
</dbReference>
<organism evidence="2 3">
    <name type="scientific">Zancudomyces culisetae</name>
    <name type="common">Gut fungus</name>
    <name type="synonym">Smittium culisetae</name>
    <dbReference type="NCBI Taxonomy" id="1213189"/>
    <lineage>
        <taxon>Eukaryota</taxon>
        <taxon>Fungi</taxon>
        <taxon>Fungi incertae sedis</taxon>
        <taxon>Zoopagomycota</taxon>
        <taxon>Kickxellomycotina</taxon>
        <taxon>Harpellomycetes</taxon>
        <taxon>Harpellales</taxon>
        <taxon>Legeriomycetaceae</taxon>
        <taxon>Zancudomyces</taxon>
    </lineage>
</organism>
<gene>
    <name evidence="2" type="ORF">AX774_g5456</name>
</gene>
<evidence type="ECO:0000313" key="2">
    <source>
        <dbReference type="EMBL" id="OMH81093.1"/>
    </source>
</evidence>
<evidence type="ECO:0000313" key="3">
    <source>
        <dbReference type="Proteomes" id="UP000188320"/>
    </source>
</evidence>
<evidence type="ECO:0000256" key="1">
    <source>
        <dbReference type="SAM" id="MobiDB-lite"/>
    </source>
</evidence>
<feature type="compositionally biased region" description="Polar residues" evidence="1">
    <location>
        <begin position="268"/>
        <end position="277"/>
    </location>
</feature>
<proteinExistence type="predicted"/>
<feature type="region of interest" description="Disordered" evidence="1">
    <location>
        <begin position="268"/>
        <end position="358"/>
    </location>
</feature>